<evidence type="ECO:0000256" key="9">
    <source>
        <dbReference type="PROSITE-ProRule" id="PRU00221"/>
    </source>
</evidence>
<dbReference type="CDD" id="cd13980">
    <property type="entry name" value="STKc_Vps15"/>
    <property type="match status" value="1"/>
</dbReference>
<dbReference type="SUPFAM" id="SSF50978">
    <property type="entry name" value="WD40 repeat-like"/>
    <property type="match status" value="1"/>
</dbReference>
<feature type="compositionally biased region" description="Polar residues" evidence="10">
    <location>
        <begin position="952"/>
        <end position="962"/>
    </location>
</feature>
<feature type="region of interest" description="Disordered" evidence="10">
    <location>
        <begin position="1435"/>
        <end position="1462"/>
    </location>
</feature>
<dbReference type="GO" id="GO:0045324">
    <property type="term" value="P:late endosome to vacuole transport"/>
    <property type="evidence" value="ECO:0007669"/>
    <property type="project" value="InterPro"/>
</dbReference>
<keyword evidence="6" id="KW-0547">Nucleotide-binding</keyword>
<dbReference type="GO" id="GO:0004674">
    <property type="term" value="F:protein serine/threonine kinase activity"/>
    <property type="evidence" value="ECO:0007669"/>
    <property type="project" value="UniProtKB-KW"/>
</dbReference>
<dbReference type="PROSITE" id="PS50011">
    <property type="entry name" value="PROTEIN_KINASE_DOM"/>
    <property type="match status" value="1"/>
</dbReference>
<evidence type="ECO:0000256" key="10">
    <source>
        <dbReference type="SAM" id="MobiDB-lite"/>
    </source>
</evidence>
<keyword evidence="7 12" id="KW-0418">Kinase</keyword>
<sequence>MGQGYSTSAPSAGAFSVDTSELHDVTYERSMGTSRFMKSIRVRHKDGQLVVKIFAKPLEPLPLDDYRREIQMERDIVADIPNALTYSRVYETDRAAYLIRQHLYSSLYDRISTRPFLEDIEKRWITFQLLCGLRDCHAKGLHHGDIKAENVLITTWNWAYLSDFAHFKPTYVPEDNPADFSYFFDSSGRRNCYLAPERFHSPPKIVQDKITDAMDIFSLGCVIAELFLEGTTLFNLSTLLRYKRGQYDPGLTHLGKIEDLEIREMVTHMINVDPAKRLSAEGYLREWRSRAFPDYFYSFLHQYVNTVTDPAGGRSAMSSDFVNLGECDRRIDRIYQDFDKISFFLGHSSEHPVRGAELHGEMFPVTLDIPGYQGQGQGRRVNVEADDGTLMFLTLITSSLRSSARARARLRACDLILAFAERVTDESKVDRCLPYLISLLKDAAEPVQVAAVKAITQLMEQVKVVSPVNVSVFPDYILPNLAGITGNDFLGIKLHGSLVRSTLGSCMASLAESASRFLDMAQALRADGSLPSADPQAELSAKIDGMHSSSYDMSKNDLISYFEQQATLLLTDGDSSVRRAFLPCVSRLCVFFGRSKANDVLLSHLNTYLNDKDWRLKCAFFETIVGMATFVGSANLEEFILPLMMQALTDPEEFVIAKVIKSLRRMAKLGLFQKSRTWELMTTVSRFLVHPNPWIREAAVSFLATSSRWVSKAEVLTVVEPMLLPFLRGAVGGSVSDVALVNSLKRPIQRTIYDTAVNWAAGTNSKTGFWARGSNTKAGAFSRDSMLISNPQEWQMVLAEVQSGHRNEEDRGWMQKLRNLGMVDEEEKLLLFMRDYVYRTAQRRAKPGTEIMTSMLNNVVTLSSLDITPQTIFFEEMGDERHGIGLRPQQIGEVRRNGGMLSQMSSGAVTPRTPQVDRYPARLGVDNALALERVPTTRSLQKAPSSLDERLSIQSGGSSSHRAVSKDGILPPFKTAKAAASVGVEAQNAVGSFQPIHSPYSERQIQFPAPIGPDLFPGGPAHSYSGGDPDVLGLLDNMFQDNYPSDIAEFGPMIVPATRRQPIKRNTGRSTAGIWKPDGGLVAQLNEHTGAVNRIVVAPDHTFFLTASDDGTVKIWDAKRLEKNVATKARGTYTHSNGAKVQCLCFVEHTYTFISAASNGSLNIVRIEYGGGRKVPKFSLLREYMFEGGEVATWVEHFRADTVSILMVATNRARIVALNLRTMSEEYSLPNPVHHGTPTCFHIDRKHTWMLVGTSHGILDLYDLRFRLRLRSWGLPGATPIHRLLVHPSKGRGKWICVAGGSGQGEITVWDVDKLQCREVYRANGDLDSEKTYEPRKVDEETPEAVLSRFASQILEPSGVISVDRGVRGIAVGLDAHHDENKSGAGFLITSGADRKLRFWDLGKVEASAVFSGLDAEEGKPSYVFTQPVPGLAVTSEKPAVSSNNNGKDSKRNKAVSRPSRSTVISLQQQMMLRSHLDSILDVAILELPYGMIISTDRSGVVLVHQ</sequence>
<keyword evidence="2" id="KW-0723">Serine/threonine-protein kinase</keyword>
<evidence type="ECO:0000256" key="4">
    <source>
        <dbReference type="ARBA" id="ARBA00022679"/>
    </source>
</evidence>
<feature type="repeat" description="WD" evidence="9">
    <location>
        <begin position="1085"/>
        <end position="1126"/>
    </location>
</feature>
<evidence type="ECO:0000256" key="3">
    <source>
        <dbReference type="ARBA" id="ARBA00022574"/>
    </source>
</evidence>
<organism evidence="12 13">
    <name type="scientific">Orbilia blumenaviensis</name>
    <dbReference type="NCBI Taxonomy" id="1796055"/>
    <lineage>
        <taxon>Eukaryota</taxon>
        <taxon>Fungi</taxon>
        <taxon>Dikarya</taxon>
        <taxon>Ascomycota</taxon>
        <taxon>Pezizomycotina</taxon>
        <taxon>Orbiliomycetes</taxon>
        <taxon>Orbiliales</taxon>
        <taxon>Orbiliaceae</taxon>
        <taxon>Orbilia</taxon>
    </lineage>
</organism>
<feature type="region of interest" description="Disordered" evidence="10">
    <location>
        <begin position="937"/>
        <end position="967"/>
    </location>
</feature>
<gene>
    <name evidence="12" type="primary">VPS15</name>
    <name evidence="12" type="ORF">TWF730_010321</name>
</gene>
<dbReference type="Proteomes" id="UP001373714">
    <property type="component" value="Unassembled WGS sequence"/>
</dbReference>
<dbReference type="Pfam" id="PF00069">
    <property type="entry name" value="Pkinase"/>
    <property type="match status" value="1"/>
</dbReference>
<dbReference type="SMART" id="SM00220">
    <property type="entry name" value="S_TKc"/>
    <property type="match status" value="1"/>
</dbReference>
<dbReference type="GO" id="GO:0005770">
    <property type="term" value="C:late endosome"/>
    <property type="evidence" value="ECO:0007669"/>
    <property type="project" value="TreeGrafter"/>
</dbReference>
<dbReference type="InterPro" id="IPR055231">
    <property type="entry name" value="2AA_helical"/>
</dbReference>
<keyword evidence="5" id="KW-0677">Repeat</keyword>
<dbReference type="PROSITE" id="PS00108">
    <property type="entry name" value="PROTEIN_KINASE_ST"/>
    <property type="match status" value="1"/>
</dbReference>
<dbReference type="GO" id="GO:0034271">
    <property type="term" value="C:phosphatidylinositol 3-kinase complex, class III, type I"/>
    <property type="evidence" value="ECO:0007669"/>
    <property type="project" value="TreeGrafter"/>
</dbReference>
<keyword evidence="8" id="KW-0067">ATP-binding</keyword>
<reference evidence="12 13" key="1">
    <citation type="submission" date="2019-10" db="EMBL/GenBank/DDBJ databases">
        <authorList>
            <person name="Palmer J.M."/>
        </authorList>
    </citation>
    <scope>NUCLEOTIDE SEQUENCE [LARGE SCALE GENOMIC DNA]</scope>
    <source>
        <strain evidence="12 13">TWF730</strain>
    </source>
</reference>
<dbReference type="Gene3D" id="1.25.10.10">
    <property type="entry name" value="Leucine-rich Repeat Variant"/>
    <property type="match status" value="2"/>
</dbReference>
<dbReference type="SUPFAM" id="SSF56112">
    <property type="entry name" value="Protein kinase-like (PK-like)"/>
    <property type="match status" value="1"/>
</dbReference>
<dbReference type="Pfam" id="PF22956">
    <property type="entry name" value="VPS15-like_hel"/>
    <property type="match status" value="1"/>
</dbReference>
<dbReference type="InterPro" id="IPR015943">
    <property type="entry name" value="WD40/YVTN_repeat-like_dom_sf"/>
</dbReference>
<dbReference type="InterPro" id="IPR036322">
    <property type="entry name" value="WD40_repeat_dom_sf"/>
</dbReference>
<accession>A0AAV9UMW0</accession>
<dbReference type="SMART" id="SM00320">
    <property type="entry name" value="WD40"/>
    <property type="match status" value="6"/>
</dbReference>
<evidence type="ECO:0000313" key="12">
    <source>
        <dbReference type="EMBL" id="KAK6345986.1"/>
    </source>
</evidence>
<keyword evidence="13" id="KW-1185">Reference proteome</keyword>
<dbReference type="PANTHER" id="PTHR17583:SF0">
    <property type="entry name" value="PHOSPHOINOSITIDE 3-KINASE REGULATORY SUBUNIT 4"/>
    <property type="match status" value="1"/>
</dbReference>
<evidence type="ECO:0000256" key="5">
    <source>
        <dbReference type="ARBA" id="ARBA00022737"/>
    </source>
</evidence>
<name>A0AAV9UMW0_9PEZI</name>
<dbReference type="InterPro" id="IPR001680">
    <property type="entry name" value="WD40_rpt"/>
</dbReference>
<dbReference type="PROSITE" id="PS50294">
    <property type="entry name" value="WD_REPEATS_REGION"/>
    <property type="match status" value="1"/>
</dbReference>
<dbReference type="Gene3D" id="1.10.510.10">
    <property type="entry name" value="Transferase(Phosphotransferase) domain 1"/>
    <property type="match status" value="1"/>
</dbReference>
<dbReference type="GO" id="GO:0034272">
    <property type="term" value="C:phosphatidylinositol 3-kinase complex, class III, type II"/>
    <property type="evidence" value="ECO:0007669"/>
    <property type="project" value="TreeGrafter"/>
</dbReference>
<keyword evidence="4" id="KW-0808">Transferase</keyword>
<evidence type="ECO:0000256" key="1">
    <source>
        <dbReference type="ARBA" id="ARBA00012513"/>
    </source>
</evidence>
<evidence type="ECO:0000256" key="8">
    <source>
        <dbReference type="ARBA" id="ARBA00022840"/>
    </source>
</evidence>
<evidence type="ECO:0000256" key="6">
    <source>
        <dbReference type="ARBA" id="ARBA00022741"/>
    </source>
</evidence>
<comment type="caution">
    <text evidence="12">The sequence shown here is derived from an EMBL/GenBank/DDBJ whole genome shotgun (WGS) entry which is preliminary data.</text>
</comment>
<dbReference type="InterPro" id="IPR000719">
    <property type="entry name" value="Prot_kinase_dom"/>
</dbReference>
<dbReference type="InterPro" id="IPR011989">
    <property type="entry name" value="ARM-like"/>
</dbReference>
<dbReference type="InterPro" id="IPR011009">
    <property type="entry name" value="Kinase-like_dom_sf"/>
</dbReference>
<dbReference type="InterPro" id="IPR045162">
    <property type="entry name" value="Vps15-like"/>
</dbReference>
<dbReference type="Pfam" id="PF00400">
    <property type="entry name" value="WD40"/>
    <property type="match status" value="1"/>
</dbReference>
<dbReference type="GO" id="GO:0005524">
    <property type="term" value="F:ATP binding"/>
    <property type="evidence" value="ECO:0007669"/>
    <property type="project" value="UniProtKB-KW"/>
</dbReference>
<dbReference type="EC" id="2.7.11.1" evidence="1"/>
<evidence type="ECO:0000313" key="13">
    <source>
        <dbReference type="Proteomes" id="UP001373714"/>
    </source>
</evidence>
<feature type="domain" description="Protein kinase" evidence="11">
    <location>
        <begin position="25"/>
        <end position="304"/>
    </location>
</feature>
<dbReference type="SUPFAM" id="SSF48371">
    <property type="entry name" value="ARM repeat"/>
    <property type="match status" value="1"/>
</dbReference>
<dbReference type="FunFam" id="1.10.510.10:FF:000497">
    <property type="entry name" value="Phosphoinositide 3-kinase regulatory subunit"/>
    <property type="match status" value="1"/>
</dbReference>
<keyword evidence="3 9" id="KW-0853">WD repeat</keyword>
<dbReference type="InterPro" id="IPR008271">
    <property type="entry name" value="Ser/Thr_kinase_AS"/>
</dbReference>
<dbReference type="EMBL" id="JAVHNS010000008">
    <property type="protein sequence ID" value="KAK6345986.1"/>
    <property type="molecule type" value="Genomic_DNA"/>
</dbReference>
<dbReference type="GO" id="GO:0016236">
    <property type="term" value="P:macroautophagy"/>
    <property type="evidence" value="ECO:0007669"/>
    <property type="project" value="InterPro"/>
</dbReference>
<protein>
    <recommendedName>
        <fullName evidence="1">non-specific serine/threonine protein kinase</fullName>
        <ecNumber evidence="1">2.7.11.1</ecNumber>
    </recommendedName>
</protein>
<dbReference type="Gene3D" id="2.130.10.10">
    <property type="entry name" value="YVTN repeat-like/Quinoprotein amine dehydrogenase"/>
    <property type="match status" value="2"/>
</dbReference>
<dbReference type="GO" id="GO:0071561">
    <property type="term" value="C:nucleus-vacuole junction"/>
    <property type="evidence" value="ECO:0007669"/>
    <property type="project" value="TreeGrafter"/>
</dbReference>
<dbReference type="GO" id="GO:0006623">
    <property type="term" value="P:protein targeting to vacuole"/>
    <property type="evidence" value="ECO:0007669"/>
    <property type="project" value="TreeGrafter"/>
</dbReference>
<proteinExistence type="predicted"/>
<evidence type="ECO:0000256" key="2">
    <source>
        <dbReference type="ARBA" id="ARBA00022527"/>
    </source>
</evidence>
<dbReference type="PROSITE" id="PS50082">
    <property type="entry name" value="WD_REPEATS_2"/>
    <property type="match status" value="1"/>
</dbReference>
<dbReference type="PANTHER" id="PTHR17583">
    <property type="entry name" value="PHOSPHOINOSITIDE 3-KINASE REGULATORY SUBUNIT 4"/>
    <property type="match status" value="1"/>
</dbReference>
<evidence type="ECO:0000256" key="7">
    <source>
        <dbReference type="ARBA" id="ARBA00022777"/>
    </source>
</evidence>
<dbReference type="InterPro" id="IPR016024">
    <property type="entry name" value="ARM-type_fold"/>
</dbReference>
<evidence type="ECO:0000259" key="11">
    <source>
        <dbReference type="PROSITE" id="PS50011"/>
    </source>
</evidence>